<dbReference type="InterPro" id="IPR043145">
    <property type="entry name" value="Znf_ZZ_sf"/>
</dbReference>
<feature type="coiled-coil region" evidence="11">
    <location>
        <begin position="397"/>
        <end position="447"/>
    </location>
</feature>
<dbReference type="InterPro" id="IPR015154">
    <property type="entry name" value="EF-hand_dom_typ2"/>
</dbReference>
<dbReference type="SUPFAM" id="SSF51045">
    <property type="entry name" value="WW domain"/>
    <property type="match status" value="1"/>
</dbReference>
<evidence type="ECO:0000313" key="16">
    <source>
        <dbReference type="RefSeq" id="XP_005734529.1"/>
    </source>
</evidence>
<dbReference type="PANTHER" id="PTHR12268:SF26">
    <property type="entry name" value="UTROPHIN"/>
    <property type="match status" value="1"/>
</dbReference>
<dbReference type="SUPFAM" id="SSF47473">
    <property type="entry name" value="EF-hand"/>
    <property type="match status" value="2"/>
</dbReference>
<dbReference type="PROSITE" id="PS01357">
    <property type="entry name" value="ZF_ZZ_1"/>
    <property type="match status" value="1"/>
</dbReference>
<dbReference type="FunFam" id="1.20.58.60:FF:000056">
    <property type="entry name" value="utrophin isoform X1"/>
    <property type="match status" value="1"/>
</dbReference>
<keyword evidence="7" id="KW-0770">Synapse</keyword>
<keyword evidence="6" id="KW-0862">Zinc</keyword>
<evidence type="ECO:0000256" key="11">
    <source>
        <dbReference type="SAM" id="Coils"/>
    </source>
</evidence>
<keyword evidence="15" id="KW-1185">Reference proteome</keyword>
<dbReference type="CTD" id="7402"/>
<dbReference type="SUPFAM" id="SSF46966">
    <property type="entry name" value="Spectrin repeat"/>
    <property type="match status" value="7"/>
</dbReference>
<dbReference type="InterPro" id="IPR050774">
    <property type="entry name" value="KCMF1/Dystrophin"/>
</dbReference>
<evidence type="ECO:0000259" key="14">
    <source>
        <dbReference type="PROSITE" id="PS50135"/>
    </source>
</evidence>
<feature type="coiled-coil region" evidence="11">
    <location>
        <begin position="1438"/>
        <end position="1465"/>
    </location>
</feature>
<sequence>MRRRNVANLPPNTADGKAGRSGTMLDHLQRKLREISTKYQLFQKPANFEQRMLDCKRVLDGAKAELHILDVKDVEPEKIQSHLAGCLKLYKLLSEVKLEVETVIKTGRQIVQKQQTENPKAMDEQLTALKLLYNELGAQVTEGKQDLEKALSLSQKFQKESAVLQDWLNTNEAELQQKNGCGDMPADIDAEIAWANGLLKESERRKAELSGLTEISAGLQTLVEGSDAQLEDKLCSLNEAWERVHTLTEDWLSTVLSHQNEVEILDENLAHISTWLYQTQIHLDEAERLAPAEREKVIKSMLEELEDIGLRVDNVRDQAVILMTSRGPACRDVVEPKLAELNCNFDKVSQHIKTAKMLTSLESGTAEVNQQAIHSQEMQVESRSQSLPDQAAVPGEVKDLQAELQDTLKALQQHQHDPVNTLDDDKMDEEKASVEDLLRRGEELLQQTSDEGQREELRLLLLRLQSQYSAHRELKVLQIRRAEVSVQTSSPHTFREETAEFTAEEMSAVGRSTAPSLTPSDYLLDINKVLLAMADNELLLNSSELSGGLYEDFSSQEDTLRNIKDNLERLSEQVTGIHERQPDAIRDASPAEVAQMADALTQLNAEWDRLNRMYNQRKGSFDRAVEEWGQFHCDLKDISQWLTDTENLLSESVSPDGQLDLESARQYQEELEEGIASHKPVLVGLSHTGEQIIGKLSSPDGPLLEEKLETLGRRWRAVNRQVLDRQRRLAGGDLALSELVRRREELAVWLEQAENAVSSLPVTATDRNLKELKALAEEMDLQNERLGWLNKHAPQILSSPSVSPQNREQHVAKLRGINLNWSKVTNELLDKVGEVESNLQSHAQFQDRMNRLTDWAVITHQTVMTRGLNPGQALDLEASMKDRKKELEDLLAHSIELQRRQQLLPQEKAKVEQLAADWKALDGRLRESLEPPLSPWTHHQHVVQHQQLVSAVPSAVQMASLVSEDPHHQTPHTPDTVAPTDLNETATELADWLVLITQMLKSNIVTVGDAQEIRTTMGRLQVTKNDLEQRHPQLEDIFTLAQNIKNKTSNLDVRTSITEKLEKVRSQWDSTQHGVEARLQQLDNMIGHSNQWEEQRKEVMGLIGHHEGCFHNLLQRQSRDPLTEQLKDNKEFLQALGRGQATVAAFNELSNHLLREYSTDDTRRIKEVADKHNAAWNSLNNRANDRHTQLDSDLKGVQVSLRELESFLKWLQEAETTVNVLADASQREGVSQDSAHAKELRRQLEDIQAEIDAHNDIYKSVDGNKSKMVKALGSSEEAVFLQHRLDDMNQRWSDLKTKSANIRAHLEVSAERWSRLLGLLEELWRWICMKDEELAKQMPIGGDVPTLLQQQNHCTALRSELKEREHLVISTLDQARTFLADQPIEGPGEPRKNLQPKTDLTPEEKARGLARAIRKQSGEVRERWERLKGHVGGWQSQVERALERLQELQSSMDQLDLRLTRAEEAKATWQPVGDLLIDSLQDHIDRTTAFREEIAPLRQDVRIVNELSAELTPLDIQLSSTASRQLDQLNMRWKLLQVAVDDRLKLLQEAHRDFGPSSQHFLSTSVQLPWQRAVSQNKVPYYINHQTQTTCWDHPKMTELYQSLADLNNVRFSAYRTAMKIRRLQKALCLDLLDLSVAQNTFEQHKLTNNNQLLTVPDVINCLTSIYDGLEQEHKDLVNVPLCVDMCLNWLLNVYDTGRSGKIRVLSMKIGLLSLSKGHLEEKYKYLFSQVGSAGDTCDQRQLGLLLHEAIQIPRQLGEVAAFGGSNIEPSVRSCFQHVNNKVELKPREFIDWMRLEPQSMVWLPVLHRVAAAETAKHQAKCNICKECPIVGFRYRSLKHFNYDVCQSCFFSGRTAKGHKLNYPMVEYCTPTTSGEDMRDFTKVLKNKFRSKKYFAKHPRLGYLPVQTVLEGDNMETPVTLISMCPEQYELSQSPQLSHDDTHSRIGHYASRLAQMERSNGSLPTDSSSATGSMDDEHALILQYCQTLGGEASPCSQPQSPAQILQAVEKEERGELEKIIARLEEEQRTLQREYEQLKEQHGQRGTPTGSPWETEGPSAHPDEADLLAEARLLRQHKGRLETRMHILEEHNKQLESQLHRLRQLLHQPDVDSRVNGLSSPIVQDRGPLTENSASSLSSRPQMM</sequence>
<evidence type="ECO:0000256" key="7">
    <source>
        <dbReference type="ARBA" id="ARBA00023018"/>
    </source>
</evidence>
<dbReference type="SMART" id="SM00291">
    <property type="entry name" value="ZnF_ZZ"/>
    <property type="match status" value="1"/>
</dbReference>
<dbReference type="PIRSF" id="PIRSF002341">
    <property type="entry name" value="Dystrophin/utrophin"/>
    <property type="match status" value="1"/>
</dbReference>
<dbReference type="Gene3D" id="1.10.238.10">
    <property type="entry name" value="EF-hand"/>
    <property type="match status" value="2"/>
</dbReference>
<dbReference type="FunFam" id="1.20.58.60:FF:000070">
    <property type="entry name" value="utrophin isoform X1"/>
    <property type="match status" value="1"/>
</dbReference>
<dbReference type="SMART" id="SM00150">
    <property type="entry name" value="SPEC"/>
    <property type="match status" value="10"/>
</dbReference>
<dbReference type="InterPro" id="IPR018159">
    <property type="entry name" value="Spectrin/alpha-actinin"/>
</dbReference>
<feature type="coiled-coil region" evidence="11">
    <location>
        <begin position="1230"/>
        <end position="1257"/>
    </location>
</feature>
<feature type="domain" description="ZZ-type" evidence="14">
    <location>
        <begin position="1817"/>
        <end position="1873"/>
    </location>
</feature>
<keyword evidence="11" id="KW-0175">Coiled coil</keyword>
<evidence type="ECO:0000256" key="4">
    <source>
        <dbReference type="ARBA" id="ARBA00022737"/>
    </source>
</evidence>
<dbReference type="RefSeq" id="XP_005734529.1">
    <property type="nucleotide sequence ID" value="XM_005734472.1"/>
</dbReference>
<dbReference type="Gene3D" id="3.30.60.90">
    <property type="match status" value="1"/>
</dbReference>
<evidence type="ECO:0000256" key="12">
    <source>
        <dbReference type="SAM" id="MobiDB-lite"/>
    </source>
</evidence>
<evidence type="ECO:0000256" key="2">
    <source>
        <dbReference type="ARBA" id="ARBA00022475"/>
    </source>
</evidence>
<dbReference type="Pfam" id="PF09068">
    <property type="entry name" value="EF-hand_2"/>
    <property type="match status" value="1"/>
</dbReference>
<comment type="subcellular location">
    <subcellularLocation>
        <location evidence="1">Cell membrane</location>
        <topology evidence="1">Peripheral membrane protein</topology>
    </subcellularLocation>
    <subcellularLocation>
        <location evidence="9">Postsynapse</location>
    </subcellularLocation>
</comment>
<feature type="coiled-coil region" evidence="11">
    <location>
        <begin position="553"/>
        <end position="580"/>
    </location>
</feature>
<dbReference type="PROSITE" id="PS01159">
    <property type="entry name" value="WW_DOMAIN_1"/>
    <property type="match status" value="1"/>
</dbReference>
<organism evidence="15 16">
    <name type="scientific">Pundamilia nyererei</name>
    <dbReference type="NCBI Taxonomy" id="303518"/>
    <lineage>
        <taxon>Eukaryota</taxon>
        <taxon>Metazoa</taxon>
        <taxon>Chordata</taxon>
        <taxon>Craniata</taxon>
        <taxon>Vertebrata</taxon>
        <taxon>Euteleostomi</taxon>
        <taxon>Actinopterygii</taxon>
        <taxon>Neopterygii</taxon>
        <taxon>Teleostei</taxon>
        <taxon>Neoteleostei</taxon>
        <taxon>Acanthomorphata</taxon>
        <taxon>Ovalentaria</taxon>
        <taxon>Cichlomorphae</taxon>
        <taxon>Cichliformes</taxon>
        <taxon>Cichlidae</taxon>
        <taxon>African cichlids</taxon>
        <taxon>Pseudocrenilabrinae</taxon>
        <taxon>Haplochromini</taxon>
        <taxon>Pundamilia</taxon>
    </lineage>
</organism>
<feature type="region of interest" description="Disordered" evidence="12">
    <location>
        <begin position="2111"/>
        <end position="2143"/>
    </location>
</feature>
<dbReference type="Pfam" id="PF00569">
    <property type="entry name" value="ZZ"/>
    <property type="match status" value="1"/>
</dbReference>
<dbReference type="GO" id="GO:0098794">
    <property type="term" value="C:postsynapse"/>
    <property type="evidence" value="ECO:0007669"/>
    <property type="project" value="UniProtKB-SubCell"/>
</dbReference>
<evidence type="ECO:0000313" key="15">
    <source>
        <dbReference type="Proteomes" id="UP000695023"/>
    </source>
</evidence>
<evidence type="ECO:0000256" key="9">
    <source>
        <dbReference type="ARBA" id="ARBA00034110"/>
    </source>
</evidence>
<dbReference type="Gene3D" id="2.20.70.10">
    <property type="match status" value="1"/>
</dbReference>
<feature type="region of interest" description="Disordered" evidence="12">
    <location>
        <begin position="2035"/>
        <end position="2059"/>
    </location>
</feature>
<feature type="compositionally biased region" description="Polar residues" evidence="12">
    <location>
        <begin position="369"/>
        <end position="388"/>
    </location>
</feature>
<dbReference type="PROSITE" id="PS50020">
    <property type="entry name" value="WW_DOMAIN_2"/>
    <property type="match status" value="1"/>
</dbReference>
<dbReference type="GO" id="GO:0008270">
    <property type="term" value="F:zinc ion binding"/>
    <property type="evidence" value="ECO:0007669"/>
    <property type="project" value="UniProtKB-KW"/>
</dbReference>
<protein>
    <submittedName>
        <fullName evidence="16">Dystrophin isoform X3</fullName>
    </submittedName>
</protein>
<dbReference type="GO" id="GO:0099536">
    <property type="term" value="P:synaptic signaling"/>
    <property type="evidence" value="ECO:0007669"/>
    <property type="project" value="TreeGrafter"/>
</dbReference>
<dbReference type="FunFam" id="3.30.60.90:FF:000001">
    <property type="entry name" value="Dystrophin isoform 2"/>
    <property type="match status" value="1"/>
</dbReference>
<dbReference type="InterPro" id="IPR036020">
    <property type="entry name" value="WW_dom_sf"/>
</dbReference>
<name>A0A9Y3R9J9_9CICH</name>
<evidence type="ECO:0000256" key="6">
    <source>
        <dbReference type="ARBA" id="ARBA00022833"/>
    </source>
</evidence>
<evidence type="ECO:0000259" key="13">
    <source>
        <dbReference type="PROSITE" id="PS50020"/>
    </source>
</evidence>
<keyword evidence="2" id="KW-1003">Cell membrane</keyword>
<keyword evidence="4" id="KW-0677">Repeat</keyword>
<feature type="region of interest" description="Disordered" evidence="12">
    <location>
        <begin position="369"/>
        <end position="390"/>
    </location>
</feature>
<feature type="region of interest" description="Disordered" evidence="12">
    <location>
        <begin position="1"/>
        <end position="22"/>
    </location>
</feature>
<dbReference type="Pfam" id="PF09069">
    <property type="entry name" value="EF-hand_3"/>
    <property type="match status" value="1"/>
</dbReference>
<dbReference type="CDD" id="cd02334">
    <property type="entry name" value="ZZ_dystrophin"/>
    <property type="match status" value="1"/>
</dbReference>
<dbReference type="FunFam" id="1.10.238.10:FF:000008">
    <property type="entry name" value="Dystrophin isoform 2"/>
    <property type="match status" value="1"/>
</dbReference>
<dbReference type="InterPro" id="IPR002017">
    <property type="entry name" value="Spectrin_repeat"/>
</dbReference>
<dbReference type="FunFam" id="2.20.70.10:FF:000004">
    <property type="entry name" value="dystrophin isoform X1"/>
    <property type="match status" value="1"/>
</dbReference>
<dbReference type="CDD" id="cd00176">
    <property type="entry name" value="SPEC"/>
    <property type="match status" value="5"/>
</dbReference>
<dbReference type="InterPro" id="IPR000433">
    <property type="entry name" value="Znf_ZZ"/>
</dbReference>
<keyword evidence="8" id="KW-0472">Membrane</keyword>
<feature type="domain" description="WW" evidence="13">
    <location>
        <begin position="1564"/>
        <end position="1597"/>
    </location>
</feature>
<dbReference type="Proteomes" id="UP000695023">
    <property type="component" value="Unplaced"/>
</dbReference>
<dbReference type="SUPFAM" id="SSF57850">
    <property type="entry name" value="RING/U-box"/>
    <property type="match status" value="1"/>
</dbReference>
<dbReference type="InterPro" id="IPR015153">
    <property type="entry name" value="EF-hand_dom_typ1"/>
</dbReference>
<dbReference type="PANTHER" id="PTHR12268">
    <property type="entry name" value="E3 UBIQUITIN-PROTEIN LIGASE KCMF1"/>
    <property type="match status" value="1"/>
</dbReference>
<gene>
    <name evidence="16" type="primary">utrn</name>
</gene>
<dbReference type="Gene3D" id="1.20.58.60">
    <property type="match status" value="8"/>
</dbReference>
<feature type="compositionally biased region" description="Polar residues" evidence="12">
    <location>
        <begin position="2129"/>
        <end position="2143"/>
    </location>
</feature>
<dbReference type="CDD" id="cd00201">
    <property type="entry name" value="WW"/>
    <property type="match status" value="1"/>
</dbReference>
<evidence type="ECO:0000256" key="5">
    <source>
        <dbReference type="ARBA" id="ARBA00022771"/>
    </source>
</evidence>
<dbReference type="SMART" id="SM00456">
    <property type="entry name" value="WW"/>
    <property type="match status" value="1"/>
</dbReference>
<keyword evidence="3" id="KW-0479">Metal-binding</keyword>
<evidence type="ECO:0000256" key="3">
    <source>
        <dbReference type="ARBA" id="ARBA00022723"/>
    </source>
</evidence>
<dbReference type="PROSITE" id="PS50135">
    <property type="entry name" value="ZF_ZZ_2"/>
    <property type="match status" value="1"/>
</dbReference>
<feature type="coiled-coil region" evidence="11">
    <location>
        <begin position="2077"/>
        <end position="2107"/>
    </location>
</feature>
<dbReference type="GO" id="GO:0005886">
    <property type="term" value="C:plasma membrane"/>
    <property type="evidence" value="ECO:0007669"/>
    <property type="project" value="UniProtKB-SubCell"/>
</dbReference>
<proteinExistence type="predicted"/>
<accession>A0A9Y3R9J9</accession>
<dbReference type="Pfam" id="PF00397">
    <property type="entry name" value="WW"/>
    <property type="match status" value="1"/>
</dbReference>
<dbReference type="InterPro" id="IPR035436">
    <property type="entry name" value="Dystrophin/utrophin"/>
</dbReference>
<dbReference type="GeneID" id="102208793"/>
<dbReference type="Pfam" id="PF00435">
    <property type="entry name" value="Spectrin"/>
    <property type="match status" value="5"/>
</dbReference>
<dbReference type="InterPro" id="IPR011992">
    <property type="entry name" value="EF-hand-dom_pair"/>
</dbReference>
<evidence type="ECO:0000256" key="8">
    <source>
        <dbReference type="ARBA" id="ARBA00023136"/>
    </source>
</evidence>
<evidence type="ECO:0000256" key="1">
    <source>
        <dbReference type="ARBA" id="ARBA00004202"/>
    </source>
</evidence>
<dbReference type="InterPro" id="IPR001202">
    <property type="entry name" value="WW_dom"/>
</dbReference>
<reference evidence="16" key="1">
    <citation type="submission" date="2025-08" db="UniProtKB">
        <authorList>
            <consortium name="RefSeq"/>
        </authorList>
    </citation>
    <scope>IDENTIFICATION</scope>
</reference>
<evidence type="ECO:0000256" key="10">
    <source>
        <dbReference type="PROSITE-ProRule" id="PRU00228"/>
    </source>
</evidence>
<keyword evidence="5 10" id="KW-0863">Zinc-finger</keyword>